<evidence type="ECO:0000259" key="2">
    <source>
        <dbReference type="SMART" id="SM00829"/>
    </source>
</evidence>
<dbReference type="SUPFAM" id="SSF51735">
    <property type="entry name" value="NAD(P)-binding Rossmann-fold domains"/>
    <property type="match status" value="1"/>
</dbReference>
<dbReference type="KEGG" id="chn:A605_04875"/>
<dbReference type="STRING" id="1121362.A605_04875"/>
<dbReference type="PANTHER" id="PTHR44154:SF1">
    <property type="entry name" value="QUINONE OXIDOREDUCTASE"/>
    <property type="match status" value="1"/>
</dbReference>
<keyword evidence="4" id="KW-1185">Reference proteome</keyword>
<feature type="domain" description="Enoyl reductase (ER)" evidence="2">
    <location>
        <begin position="10"/>
        <end position="299"/>
    </location>
</feature>
<dbReference type="InterPro" id="IPR051603">
    <property type="entry name" value="Zinc-ADH_QOR/CCCR"/>
</dbReference>
<dbReference type="PATRIC" id="fig|1121362.3.peg.978"/>
<proteinExistence type="predicted"/>
<dbReference type="Gene3D" id="3.40.50.720">
    <property type="entry name" value="NAD(P)-binding Rossmann-like Domain"/>
    <property type="match status" value="1"/>
</dbReference>
<keyword evidence="1" id="KW-0521">NADP</keyword>
<dbReference type="OrthoDB" id="9801186at2"/>
<dbReference type="EMBL" id="CP003697">
    <property type="protein sequence ID" value="AGF71983.1"/>
    <property type="molecule type" value="Genomic_DNA"/>
</dbReference>
<name>M1NKT2_9CORY</name>
<dbReference type="RefSeq" id="WP_015400402.1">
    <property type="nucleotide sequence ID" value="NC_020302.1"/>
</dbReference>
<dbReference type="Pfam" id="PF13602">
    <property type="entry name" value="ADH_zinc_N_2"/>
    <property type="match status" value="1"/>
</dbReference>
<dbReference type="CDD" id="cd05289">
    <property type="entry name" value="MDR_like_2"/>
    <property type="match status" value="1"/>
</dbReference>
<accession>M1NKT2</accession>
<dbReference type="Pfam" id="PF08240">
    <property type="entry name" value="ADH_N"/>
    <property type="match status" value="1"/>
</dbReference>
<dbReference type="SMART" id="SM00829">
    <property type="entry name" value="PKS_ER"/>
    <property type="match status" value="1"/>
</dbReference>
<dbReference type="Proteomes" id="UP000011723">
    <property type="component" value="Chromosome"/>
</dbReference>
<dbReference type="InterPro" id="IPR036291">
    <property type="entry name" value="NAD(P)-bd_dom_sf"/>
</dbReference>
<dbReference type="eggNOG" id="COG0604">
    <property type="taxonomic scope" value="Bacteria"/>
</dbReference>
<sequence length="303" mass="30536">MKIFGFTEHGGPGVASIIDVPEPVAGPGQVLIEMLATSVNPGDLNTREGANTFEVNFPMAMGREAAGRVLAVGEGVDHVAPGDEVFGSAASGHGAFGEQVLLDAASTTPVPDGLDVVDAACIPVAYATAYDVLDHLNLGRGQTLVVIGAGGGVGTAVTSLARARGVEVVGVASAGKRDVVTRLGGTHVESGEGWVDRVRAVVDEPTALFDLVGGDVLAEGAGLVGDPVNIISVADPQQAGELGGSGVERRRTREIYAQVAALLAEGKAEVTISRILPLADAAEAVAAVEDGHAEGKVAVTARE</sequence>
<evidence type="ECO:0000313" key="4">
    <source>
        <dbReference type="Proteomes" id="UP000011723"/>
    </source>
</evidence>
<dbReference type="AlphaFoldDB" id="M1NKT2"/>
<dbReference type="SUPFAM" id="SSF50129">
    <property type="entry name" value="GroES-like"/>
    <property type="match status" value="1"/>
</dbReference>
<dbReference type="PANTHER" id="PTHR44154">
    <property type="entry name" value="QUINONE OXIDOREDUCTASE"/>
    <property type="match status" value="1"/>
</dbReference>
<dbReference type="InterPro" id="IPR020843">
    <property type="entry name" value="ER"/>
</dbReference>
<evidence type="ECO:0000256" key="1">
    <source>
        <dbReference type="ARBA" id="ARBA00022857"/>
    </source>
</evidence>
<organism evidence="3 4">
    <name type="scientific">Corynebacterium halotolerans YIM 70093 = DSM 44683</name>
    <dbReference type="NCBI Taxonomy" id="1121362"/>
    <lineage>
        <taxon>Bacteria</taxon>
        <taxon>Bacillati</taxon>
        <taxon>Actinomycetota</taxon>
        <taxon>Actinomycetes</taxon>
        <taxon>Mycobacteriales</taxon>
        <taxon>Corynebacteriaceae</taxon>
        <taxon>Corynebacterium</taxon>
    </lineage>
</organism>
<dbReference type="InterPro" id="IPR013154">
    <property type="entry name" value="ADH-like_N"/>
</dbReference>
<dbReference type="HOGENOM" id="CLU_026673_3_3_11"/>
<gene>
    <name evidence="3" type="ORF">A605_04875</name>
</gene>
<protein>
    <submittedName>
        <fullName evidence="3">Oxidoreductase</fullName>
    </submittedName>
</protein>
<reference evidence="3 4" key="1">
    <citation type="journal article" date="2012" name="Stand. Genomic Sci.">
        <title>Genome sequence of the halotolerant bacterium Corynebacterium halotolerans type strain YIM 70093(T) (= DSM 44683(T)).</title>
        <authorList>
            <person name="Ruckert C."/>
            <person name="Albersmeier A."/>
            <person name="Al-Dilaimi A."/>
            <person name="Niehaus K."/>
            <person name="Szczepanowski R."/>
            <person name="Kalinowski J."/>
        </authorList>
    </citation>
    <scope>NUCLEOTIDE SEQUENCE [LARGE SCALE GENOMIC DNA]</scope>
    <source>
        <strain evidence="3">YIM 70093</strain>
    </source>
</reference>
<dbReference type="Gene3D" id="3.90.180.10">
    <property type="entry name" value="Medium-chain alcohol dehydrogenases, catalytic domain"/>
    <property type="match status" value="1"/>
</dbReference>
<dbReference type="GO" id="GO:0016491">
    <property type="term" value="F:oxidoreductase activity"/>
    <property type="evidence" value="ECO:0007669"/>
    <property type="project" value="InterPro"/>
</dbReference>
<evidence type="ECO:0000313" key="3">
    <source>
        <dbReference type="EMBL" id="AGF71983.1"/>
    </source>
</evidence>
<dbReference type="InterPro" id="IPR011032">
    <property type="entry name" value="GroES-like_sf"/>
</dbReference>